<dbReference type="AlphaFoldDB" id="A0A1I6ZJP3"/>
<dbReference type="InterPro" id="IPR002220">
    <property type="entry name" value="DapA-like"/>
</dbReference>
<evidence type="ECO:0000256" key="4">
    <source>
        <dbReference type="PIRSR" id="PIRSR001365-2"/>
    </source>
</evidence>
<dbReference type="PANTHER" id="PTHR12128">
    <property type="entry name" value="DIHYDRODIPICOLINATE SYNTHASE"/>
    <property type="match status" value="1"/>
</dbReference>
<dbReference type="EMBL" id="FPBH01000002">
    <property type="protein sequence ID" value="SFT62924.1"/>
    <property type="molecule type" value="Genomic_DNA"/>
</dbReference>
<organism evidence="5 6">
    <name type="scientific">Paraburkholderia aspalathi</name>
    <dbReference type="NCBI Taxonomy" id="1324617"/>
    <lineage>
        <taxon>Bacteria</taxon>
        <taxon>Pseudomonadati</taxon>
        <taxon>Pseudomonadota</taxon>
        <taxon>Betaproteobacteria</taxon>
        <taxon>Burkholderiales</taxon>
        <taxon>Burkholderiaceae</taxon>
        <taxon>Paraburkholderia</taxon>
    </lineage>
</organism>
<evidence type="ECO:0000256" key="2">
    <source>
        <dbReference type="PIRNR" id="PIRNR001365"/>
    </source>
</evidence>
<dbReference type="SMART" id="SM01130">
    <property type="entry name" value="DHDPS"/>
    <property type="match status" value="1"/>
</dbReference>
<dbReference type="SUPFAM" id="SSF51569">
    <property type="entry name" value="Aldolase"/>
    <property type="match status" value="1"/>
</dbReference>
<dbReference type="OrthoDB" id="199953at2"/>
<dbReference type="InterPro" id="IPR013785">
    <property type="entry name" value="Aldolase_TIM"/>
</dbReference>
<evidence type="ECO:0000256" key="3">
    <source>
        <dbReference type="PIRSR" id="PIRSR001365-1"/>
    </source>
</evidence>
<name>A0A1I6ZJP3_9BURK</name>
<gene>
    <name evidence="5" type="ORF">SAMN05192563_1002401</name>
</gene>
<dbReference type="CDD" id="cd00408">
    <property type="entry name" value="DHDPS-like"/>
    <property type="match status" value="1"/>
</dbReference>
<reference evidence="5 6" key="1">
    <citation type="submission" date="2016-10" db="EMBL/GenBank/DDBJ databases">
        <authorList>
            <person name="de Groot N.N."/>
        </authorList>
    </citation>
    <scope>NUCLEOTIDE SEQUENCE [LARGE SCALE GENOMIC DNA]</scope>
    <source>
        <strain evidence="5 6">LMG 27731</strain>
    </source>
</reference>
<dbReference type="PANTHER" id="PTHR12128:SF72">
    <property type="entry name" value="DIHYDRODIPICOLINATE SYNTHASE"/>
    <property type="match status" value="1"/>
</dbReference>
<comment type="similarity">
    <text evidence="2">Belongs to the DapA family.</text>
</comment>
<evidence type="ECO:0000256" key="1">
    <source>
        <dbReference type="ARBA" id="ARBA00023239"/>
    </source>
</evidence>
<dbReference type="RefSeq" id="WP_093633129.1">
    <property type="nucleotide sequence ID" value="NZ_FPBH01000002.1"/>
</dbReference>
<dbReference type="Proteomes" id="UP000198844">
    <property type="component" value="Unassembled WGS sequence"/>
</dbReference>
<evidence type="ECO:0000313" key="5">
    <source>
        <dbReference type="EMBL" id="SFT62924.1"/>
    </source>
</evidence>
<keyword evidence="1 2" id="KW-0456">Lyase</keyword>
<dbReference type="GO" id="GO:0008840">
    <property type="term" value="F:4-hydroxy-tetrahydrodipicolinate synthase activity"/>
    <property type="evidence" value="ECO:0007669"/>
    <property type="project" value="TreeGrafter"/>
</dbReference>
<dbReference type="Pfam" id="PF00701">
    <property type="entry name" value="DHDPS"/>
    <property type="match status" value="1"/>
</dbReference>
<sequence>MQVNWKGVFPAATTKLKDDGSLDHEAIKAGLNRLIDSGVGGVVMMGMVGESAQLTAEEKRTVIKLAVETVNGRVPVIAGLAEATTANAVQYAKDAEALGVQGLMVFPGLTYKSDARETIAFYRTVAQASTLAILLYNNPRGYGVDLTPDVVAQLLEEPTIEAIKEESYDTTRVTDLISRFGDRLAVVCGVDDLVLESVALGVTCWVSGMANAVPKESVELLNLAVAGDYEGARKLYRALIDLFHLDTHVKLVQYIKLAENITAGYSETVKAPRLKLEGEERQKVVAIVEKTLANVRALSK</sequence>
<evidence type="ECO:0000313" key="6">
    <source>
        <dbReference type="Proteomes" id="UP000198844"/>
    </source>
</evidence>
<feature type="binding site" evidence="4">
    <location>
        <position position="206"/>
    </location>
    <ligand>
        <name>pyruvate</name>
        <dbReference type="ChEBI" id="CHEBI:15361"/>
    </ligand>
</feature>
<dbReference type="Gene3D" id="3.20.20.70">
    <property type="entry name" value="Aldolase class I"/>
    <property type="match status" value="1"/>
</dbReference>
<feature type="active site" description="Schiff-base intermediate with substrate" evidence="3">
    <location>
        <position position="164"/>
    </location>
</feature>
<feature type="active site" description="Proton donor/acceptor" evidence="3">
    <location>
        <position position="136"/>
    </location>
</feature>
<proteinExistence type="inferred from homology"/>
<protein>
    <submittedName>
        <fullName evidence="5">4-hydroxy-tetrahydrodipicolinate synthase</fullName>
    </submittedName>
</protein>
<dbReference type="PRINTS" id="PR00146">
    <property type="entry name" value="DHPICSNTHASE"/>
</dbReference>
<dbReference type="PIRSF" id="PIRSF001365">
    <property type="entry name" value="DHDPS"/>
    <property type="match status" value="1"/>
</dbReference>
<accession>A0A1I6ZJP3</accession>